<dbReference type="AlphaFoldDB" id="A0AAE4MKR3"/>
<dbReference type="InterPro" id="IPR000086">
    <property type="entry name" value="NUDIX_hydrolase_dom"/>
</dbReference>
<protein>
    <recommendedName>
        <fullName evidence="4">Nudix hydrolase domain-containing protein</fullName>
    </recommendedName>
</protein>
<dbReference type="PANTHER" id="PTHR43046">
    <property type="entry name" value="GDP-MANNOSE MANNOSYL HYDROLASE"/>
    <property type="match status" value="1"/>
</dbReference>
<dbReference type="GO" id="GO:0016787">
    <property type="term" value="F:hydrolase activity"/>
    <property type="evidence" value="ECO:0007669"/>
    <property type="project" value="UniProtKB-KW"/>
</dbReference>
<dbReference type="PANTHER" id="PTHR43046:SF2">
    <property type="entry name" value="8-OXO-DGTP DIPHOSPHATASE-RELATED"/>
    <property type="match status" value="1"/>
</dbReference>
<sequence length="1012" mass="111414">MAVGSATVRDSAGNSLGNNGALSNPGTPNQNSGSASSSTNQVNNSSSSGTNTPVIRDADPNTLDSRVRNAGEEAVRDVLSAGGSKRDALAARDAAIRGVYESQAVTISQGGSAGSAAMEELQSGRHLIQATNLGVIGADGTLASRGNVDIRSGDFSNLYYMGPGEIDTRAQFKSDALGAISTRVSPGAASAIETSWGYYNQIKEAVPKGAKDGYQWVFDNTASGIPYTELVRNSLANPRNREQAVTGFLNEYYGINGEKELRVEENIQSSSVDIGGYDVSLSPLTYSDKVVAGIDWVGRESQGWVLRRGDELSERKGRDFNMFLEPATSFVRGATFDNWSDAPGLLSIAGRAGIYGLYDANDVIRSDDSADNKISRLQNLPGETTGYYLGKIGGGMLRYAVDDPWAAAGGFLGPVAAKTTLEIAEPAITGQIRTVGRDFVPLSDLTPEKVHGMGGDIFRPETKPFPVGYPSQRGITIEQGISVFEGAKQMYPNKSVVGSESAVGVHVNPTDWGPGLKELRAGKSKGAGFFVGPNVSPRFARLSTPELVSLFPGLDLIDAATSRKSRPTVMFVESPRGIQRLPESVRYDMDASNRFIRMESDPASFWITQKMESNISAGKEVELEAVLPGGTLLEKVEGNYYTVFQKPFTILGRGEIFGQKLQHPVRVPIDYYRNTGQMSEFTRRRGTAVVETSEGVLLVRERNGLYNLPGGGVEGMENVPTAALRELREETGIKGKNPEFLFDYSDPTRKRAWEGGLYNNEFMVYRINEFEGVPRASNEVSGIDYYKPGSDLPLSDATKVILDRYYGVDELSNYDLTYSEKAVYESVNDIAPDFTQEIVTEQFMDYIPDELKRSKNLSESGYIDEYVYLNDYSINDYLKYGYGYETSYAKTGYESIIPNYESSYQKIDNYDNYERVFETVYDSYGGYGNYGYSPYPAYGGYPRAGKNDKYVNPLNPDYGTERIEFVEIEEEFKFDFPEFSDFPEEYTGKRKSRKRERRNVNPVLDIMKFMGF</sequence>
<keyword evidence="6" id="KW-1185">Reference proteome</keyword>
<keyword evidence="2" id="KW-0378">Hydrolase</keyword>
<feature type="compositionally biased region" description="Low complexity" evidence="3">
    <location>
        <begin position="34"/>
        <end position="52"/>
    </location>
</feature>
<organism evidence="5 6">
    <name type="scientific">Methanolapillus africanus</name>
    <dbReference type="NCBI Taxonomy" id="3028297"/>
    <lineage>
        <taxon>Archaea</taxon>
        <taxon>Methanobacteriati</taxon>
        <taxon>Methanobacteriota</taxon>
        <taxon>Stenosarchaea group</taxon>
        <taxon>Methanomicrobia</taxon>
        <taxon>Methanosarcinales</taxon>
        <taxon>Methanosarcinaceae</taxon>
        <taxon>Methanolapillus</taxon>
    </lineage>
</organism>
<evidence type="ECO:0000256" key="1">
    <source>
        <dbReference type="ARBA" id="ARBA00001946"/>
    </source>
</evidence>
<dbReference type="EMBL" id="JAWDKD010000019">
    <property type="protein sequence ID" value="MDV0447433.1"/>
    <property type="molecule type" value="Genomic_DNA"/>
</dbReference>
<feature type="compositionally biased region" description="Low complexity" evidence="3">
    <location>
        <begin position="11"/>
        <end position="24"/>
    </location>
</feature>
<gene>
    <name evidence="5" type="ORF">MsAg5_13240</name>
</gene>
<dbReference type="Gene3D" id="3.90.79.10">
    <property type="entry name" value="Nucleoside Triphosphate Pyrophosphohydrolase"/>
    <property type="match status" value="1"/>
</dbReference>
<evidence type="ECO:0000313" key="6">
    <source>
        <dbReference type="Proteomes" id="UP001271789"/>
    </source>
</evidence>
<dbReference type="PROSITE" id="PS00893">
    <property type="entry name" value="NUDIX_BOX"/>
    <property type="match status" value="1"/>
</dbReference>
<evidence type="ECO:0000259" key="4">
    <source>
        <dbReference type="PROSITE" id="PS51462"/>
    </source>
</evidence>
<feature type="domain" description="Nudix hydrolase" evidence="4">
    <location>
        <begin position="682"/>
        <end position="824"/>
    </location>
</feature>
<dbReference type="InterPro" id="IPR015797">
    <property type="entry name" value="NUDIX_hydrolase-like_dom_sf"/>
</dbReference>
<proteinExistence type="predicted"/>
<accession>A0AAE4MKR3</accession>
<dbReference type="SUPFAM" id="SSF55811">
    <property type="entry name" value="Nudix"/>
    <property type="match status" value="1"/>
</dbReference>
<comment type="caution">
    <text evidence="5">The sequence shown here is derived from an EMBL/GenBank/DDBJ whole genome shotgun (WGS) entry which is preliminary data.</text>
</comment>
<evidence type="ECO:0000256" key="2">
    <source>
        <dbReference type="ARBA" id="ARBA00022801"/>
    </source>
</evidence>
<evidence type="ECO:0000313" key="5">
    <source>
        <dbReference type="EMBL" id="MDV0447433.1"/>
    </source>
</evidence>
<name>A0AAE4MKR3_9EURY</name>
<reference evidence="5" key="1">
    <citation type="submission" date="2023-06" db="EMBL/GenBank/DDBJ databases">
        <title>Genome sequence of Methanosarcinaceae archaeon Ag5.</title>
        <authorList>
            <person name="Protasov E."/>
            <person name="Platt K."/>
            <person name="Poehlein A."/>
            <person name="Daniel R."/>
            <person name="Brune A."/>
        </authorList>
    </citation>
    <scope>NUCLEOTIDE SEQUENCE</scope>
    <source>
        <strain evidence="5">Ag5</strain>
    </source>
</reference>
<feature type="region of interest" description="Disordered" evidence="3">
    <location>
        <begin position="1"/>
        <end position="64"/>
    </location>
</feature>
<dbReference type="PROSITE" id="PS51462">
    <property type="entry name" value="NUDIX"/>
    <property type="match status" value="1"/>
</dbReference>
<comment type="cofactor">
    <cofactor evidence="1">
        <name>Mg(2+)</name>
        <dbReference type="ChEBI" id="CHEBI:18420"/>
    </cofactor>
</comment>
<dbReference type="Pfam" id="PF00293">
    <property type="entry name" value="NUDIX"/>
    <property type="match status" value="1"/>
</dbReference>
<dbReference type="InterPro" id="IPR020084">
    <property type="entry name" value="NUDIX_hydrolase_CS"/>
</dbReference>
<dbReference type="Proteomes" id="UP001271789">
    <property type="component" value="Unassembled WGS sequence"/>
</dbReference>
<evidence type="ECO:0000256" key="3">
    <source>
        <dbReference type="SAM" id="MobiDB-lite"/>
    </source>
</evidence>